<sequence length="243" mass="26932">MVAHYRRRNEPTFGIYASMFVPTAFAITSLTTGEPIMFTFAMLSTVLALVMGFWVFRNFPANLSPEITEYRSGDYPLLAYWSPVIGAFIPMLAAPFAGQFDIEVPPTIGAAVGGVYLGSVFALVTWMQHRRPFMVGARRCAKILEDGSLEGITNERLDVAEEHEHILAALIAVGAVDGNTIQAKWLPSIMDVDEVEELQEPLETLASAKLTDVNRTGLYHKLPTWTLTIKPLGVRCLNQLRSR</sequence>
<dbReference type="HOGENOM" id="CLU_087866_0_0_11"/>
<name>A0A0F6TB87_9CORY</name>
<dbReference type="EMBL" id="CP011311">
    <property type="protein sequence ID" value="AKE39716.1"/>
    <property type="molecule type" value="Genomic_DNA"/>
</dbReference>
<dbReference type="PATRIC" id="fig|161896.4.peg.1731"/>
<dbReference type="Proteomes" id="UP000033566">
    <property type="component" value="Chromosome"/>
</dbReference>
<keyword evidence="2" id="KW-1185">Reference proteome</keyword>
<proteinExistence type="predicted"/>
<organism evidence="1 2">
    <name type="scientific">Corynebacterium camporealensis</name>
    <dbReference type="NCBI Taxonomy" id="161896"/>
    <lineage>
        <taxon>Bacteria</taxon>
        <taxon>Bacillati</taxon>
        <taxon>Actinomycetota</taxon>
        <taxon>Actinomycetes</taxon>
        <taxon>Mycobacteriales</taxon>
        <taxon>Corynebacteriaceae</taxon>
        <taxon>Corynebacterium</taxon>
    </lineage>
</organism>
<dbReference type="AlphaFoldDB" id="A0A0F6TB87"/>
<gene>
    <name evidence="1" type="ORF">UL81_08830</name>
</gene>
<evidence type="ECO:0000313" key="2">
    <source>
        <dbReference type="Proteomes" id="UP000033566"/>
    </source>
</evidence>
<protein>
    <submittedName>
        <fullName evidence="1">Uncharacterized protein</fullName>
    </submittedName>
</protein>
<dbReference type="KEGG" id="ccj:UL81_08830"/>
<reference evidence="1 2" key="1">
    <citation type="journal article" date="2015" name="Genome Announc.">
        <title>Complete Genome Sequence of Corynebacterium camporealensis DSM 44610, Isolated from the Milk of a Manchega Sheep with Subclinical Mastitis.</title>
        <authorList>
            <person name="Ruckert C."/>
            <person name="Albersmeier A."/>
            <person name="Winkler A."/>
            <person name="Tauch A."/>
        </authorList>
    </citation>
    <scope>NUCLEOTIDE SEQUENCE [LARGE SCALE GENOMIC DNA]</scope>
    <source>
        <strain evidence="1 2">DSM 44610</strain>
    </source>
</reference>
<evidence type="ECO:0000313" key="1">
    <source>
        <dbReference type="EMBL" id="AKE39716.1"/>
    </source>
</evidence>
<accession>A0A0F6TB87</accession>